<dbReference type="Proteomes" id="UP000185911">
    <property type="component" value="Unassembled WGS sequence"/>
</dbReference>
<reference evidence="1 2" key="1">
    <citation type="submission" date="2017-01" db="EMBL/GenBank/DDBJ databases">
        <title>Genome sequence of Rhodoferax antarcticus ANT.BR, a psychrophilic purple nonsulfur bacterium from an Antarctic microbial mat.</title>
        <authorList>
            <person name="Baker J."/>
            <person name="Riester C."/>
            <person name="Skinner B."/>
            <person name="Newell A."/>
            <person name="Swingley W."/>
            <person name="Madigan M."/>
            <person name="Jung D."/>
            <person name="Asao M."/>
            <person name="Chen M."/>
            <person name="Loughlin P."/>
            <person name="Pan H."/>
            <person name="Lin S."/>
            <person name="Li N."/>
            <person name="Shaw J."/>
            <person name="Prado M."/>
            <person name="Sherman C."/>
            <person name="Li X."/>
            <person name="Tang J."/>
            <person name="Blankenship R."/>
            <person name="Zhao T."/>
            <person name="Touchman J."/>
            <person name="Sattley M."/>
        </authorList>
    </citation>
    <scope>NUCLEOTIDE SEQUENCE [LARGE SCALE GENOMIC DNA]</scope>
    <source>
        <strain evidence="1 2">ANT.BR</strain>
    </source>
</reference>
<evidence type="ECO:0000313" key="1">
    <source>
        <dbReference type="EMBL" id="OLP04444.1"/>
    </source>
</evidence>
<organism evidence="1 2">
    <name type="scientific">Rhodoferax antarcticus ANT.BR</name>
    <dbReference type="NCBI Taxonomy" id="1111071"/>
    <lineage>
        <taxon>Bacteria</taxon>
        <taxon>Pseudomonadati</taxon>
        <taxon>Pseudomonadota</taxon>
        <taxon>Betaproteobacteria</taxon>
        <taxon>Burkholderiales</taxon>
        <taxon>Comamonadaceae</taxon>
        <taxon>Rhodoferax</taxon>
    </lineage>
</organism>
<evidence type="ECO:0000313" key="2">
    <source>
        <dbReference type="Proteomes" id="UP000185911"/>
    </source>
</evidence>
<accession>A0A1Q8Y8Y5</accession>
<dbReference type="EMBL" id="MSYM01000020">
    <property type="protein sequence ID" value="OLP04444.1"/>
    <property type="molecule type" value="Genomic_DNA"/>
</dbReference>
<gene>
    <name evidence="1" type="ORF">BLL52_4239</name>
</gene>
<sequence length="38" mass="4502">MRKHYGHISTQEPLSEASMRNFVFEKIGPTLPERSLWQ</sequence>
<comment type="caution">
    <text evidence="1">The sequence shown here is derived from an EMBL/GenBank/DDBJ whole genome shotgun (WGS) entry which is preliminary data.</text>
</comment>
<dbReference type="AlphaFoldDB" id="A0A1Q8Y8Y5"/>
<protein>
    <submittedName>
        <fullName evidence="1">Uncharacterized protein</fullName>
    </submittedName>
</protein>
<proteinExistence type="predicted"/>
<name>A0A1Q8Y8Y5_9BURK</name>
<keyword evidence="2" id="KW-1185">Reference proteome</keyword>